<keyword evidence="5" id="KW-0539">Nucleus</keyword>
<protein>
    <recommendedName>
        <fullName evidence="7">PSP proline-rich domain-containing protein</fullName>
    </recommendedName>
</protein>
<dbReference type="HOGENOM" id="CLU_864486_0_0_1"/>
<organism evidence="8">
    <name type="scientific">Guillardia theta (strain CCMP2712)</name>
    <name type="common">Cryptophyte</name>
    <dbReference type="NCBI Taxonomy" id="905079"/>
    <lineage>
        <taxon>Eukaryota</taxon>
        <taxon>Cryptophyceae</taxon>
        <taxon>Pyrenomonadales</taxon>
        <taxon>Geminigeraceae</taxon>
        <taxon>Guillardia</taxon>
    </lineage>
</organism>
<evidence type="ECO:0000313" key="8">
    <source>
        <dbReference type="EMBL" id="EKX45343.1"/>
    </source>
</evidence>
<dbReference type="GeneID" id="17302123"/>
<sequence>MEFPLPLARHKTQAPKEKASSNVCFNCGDAGELGVWLWEQEPRDQNAITERRKAWEKNKGNRSWTSEPRYFVPSSSERIAHVRPGMISERLREALGILPGNPPPYMRAMVAPPCQVNEGYPPGYVEYEDASMNKEIALKTDSCLVMHMGNREEKTDKCENQGKKRRRVGLIGCVKYPGAFGEPPPEGCNKIQWDFSSGFESRERRDGVGNSLQHDEREAPGIIEISTYAMLVGTNMETIRRVDHGTVETLWEDILLKRAIRQTGECTRTAERAPLKKETSDDFQTWAGQGIWIKRGGNGEEGSARDASQSKTTFSIEMMRDI</sequence>
<dbReference type="PaxDb" id="55529-EKX45343"/>
<evidence type="ECO:0000313" key="10">
    <source>
        <dbReference type="Proteomes" id="UP000011087"/>
    </source>
</evidence>
<evidence type="ECO:0000256" key="5">
    <source>
        <dbReference type="ARBA" id="ARBA00023242"/>
    </source>
</evidence>
<dbReference type="Proteomes" id="UP000011087">
    <property type="component" value="Unassembled WGS sequence"/>
</dbReference>
<dbReference type="STRING" id="905079.L1J9Y1"/>
<gene>
    <name evidence="8" type="ORF">GUITHDRAFT_138925</name>
</gene>
<dbReference type="PANTHER" id="PTHR13316:SF0">
    <property type="entry name" value="ZINC FINGER CCHC DOMAIN-CONTAINING PROTEIN 8"/>
    <property type="match status" value="1"/>
</dbReference>
<name>L1J9Y1_GUITC</name>
<reference evidence="10" key="2">
    <citation type="submission" date="2012-11" db="EMBL/GenBank/DDBJ databases">
        <authorList>
            <person name="Kuo A."/>
            <person name="Curtis B.A."/>
            <person name="Tanifuji G."/>
            <person name="Burki F."/>
            <person name="Gruber A."/>
            <person name="Irimia M."/>
            <person name="Maruyama S."/>
            <person name="Arias M.C."/>
            <person name="Ball S.G."/>
            <person name="Gile G.H."/>
            <person name="Hirakawa Y."/>
            <person name="Hopkins J.F."/>
            <person name="Rensing S.A."/>
            <person name="Schmutz J."/>
            <person name="Symeonidi A."/>
            <person name="Elias M."/>
            <person name="Eveleigh R.J."/>
            <person name="Herman E.K."/>
            <person name="Klute M.J."/>
            <person name="Nakayama T."/>
            <person name="Obornik M."/>
            <person name="Reyes-Prieto A."/>
            <person name="Armbrust E.V."/>
            <person name="Aves S.J."/>
            <person name="Beiko R.G."/>
            <person name="Coutinho P."/>
            <person name="Dacks J.B."/>
            <person name="Durnford D.G."/>
            <person name="Fast N.M."/>
            <person name="Green B.R."/>
            <person name="Grisdale C."/>
            <person name="Hempe F."/>
            <person name="Henrissat B."/>
            <person name="Hoppner M.P."/>
            <person name="Ishida K.-I."/>
            <person name="Kim E."/>
            <person name="Koreny L."/>
            <person name="Kroth P.G."/>
            <person name="Liu Y."/>
            <person name="Malik S.-B."/>
            <person name="Maier U.G."/>
            <person name="McRose D."/>
            <person name="Mock T."/>
            <person name="Neilson J.A."/>
            <person name="Onodera N.T."/>
            <person name="Poole A.M."/>
            <person name="Pritham E.J."/>
            <person name="Richards T.A."/>
            <person name="Rocap G."/>
            <person name="Roy S.W."/>
            <person name="Sarai C."/>
            <person name="Schaack S."/>
            <person name="Shirato S."/>
            <person name="Slamovits C.H."/>
            <person name="Spencer D.F."/>
            <person name="Suzuki S."/>
            <person name="Worden A.Z."/>
            <person name="Zauner S."/>
            <person name="Barry K."/>
            <person name="Bell C."/>
            <person name="Bharti A.K."/>
            <person name="Crow J.A."/>
            <person name="Grimwood J."/>
            <person name="Kramer R."/>
            <person name="Lindquist E."/>
            <person name="Lucas S."/>
            <person name="Salamov A."/>
            <person name="McFadden G.I."/>
            <person name="Lane C.E."/>
            <person name="Keeling P.J."/>
            <person name="Gray M.W."/>
            <person name="Grigoriev I.V."/>
            <person name="Archibald J.M."/>
        </authorList>
    </citation>
    <scope>NUCLEOTIDE SEQUENCE</scope>
    <source>
        <strain evidence="10">CCMP2712</strain>
    </source>
</reference>
<dbReference type="KEGG" id="gtt:GUITHDRAFT_138925"/>
<dbReference type="GO" id="GO:0003723">
    <property type="term" value="F:RNA binding"/>
    <property type="evidence" value="ECO:0007669"/>
    <property type="project" value="TreeGrafter"/>
</dbReference>
<keyword evidence="3" id="KW-0863">Zinc-finger</keyword>
<dbReference type="SMART" id="SM00581">
    <property type="entry name" value="PSP"/>
    <property type="match status" value="1"/>
</dbReference>
<reference evidence="9" key="3">
    <citation type="submission" date="2016-03" db="UniProtKB">
        <authorList>
            <consortium name="EnsemblProtists"/>
        </authorList>
    </citation>
    <scope>IDENTIFICATION</scope>
</reference>
<dbReference type="PANTHER" id="PTHR13316">
    <property type="entry name" value="ZINC FINGER, CCHC DOMAIN CONTAINING 8"/>
    <property type="match status" value="1"/>
</dbReference>
<dbReference type="OrthoDB" id="8026949at2759"/>
<dbReference type="InterPro" id="IPR006568">
    <property type="entry name" value="PSP_pro-rich"/>
</dbReference>
<dbReference type="RefSeq" id="XP_005832323.1">
    <property type="nucleotide sequence ID" value="XM_005832266.1"/>
</dbReference>
<evidence type="ECO:0000256" key="3">
    <source>
        <dbReference type="ARBA" id="ARBA00022771"/>
    </source>
</evidence>
<evidence type="ECO:0000256" key="2">
    <source>
        <dbReference type="ARBA" id="ARBA00022723"/>
    </source>
</evidence>
<evidence type="ECO:0000256" key="1">
    <source>
        <dbReference type="ARBA" id="ARBA00004123"/>
    </source>
</evidence>
<dbReference type="GO" id="GO:0008270">
    <property type="term" value="F:zinc ion binding"/>
    <property type="evidence" value="ECO:0007669"/>
    <property type="project" value="UniProtKB-KW"/>
</dbReference>
<reference evidence="8 10" key="1">
    <citation type="journal article" date="2012" name="Nature">
        <title>Algal genomes reveal evolutionary mosaicism and the fate of nucleomorphs.</title>
        <authorList>
            <consortium name="DOE Joint Genome Institute"/>
            <person name="Curtis B.A."/>
            <person name="Tanifuji G."/>
            <person name="Burki F."/>
            <person name="Gruber A."/>
            <person name="Irimia M."/>
            <person name="Maruyama S."/>
            <person name="Arias M.C."/>
            <person name="Ball S.G."/>
            <person name="Gile G.H."/>
            <person name="Hirakawa Y."/>
            <person name="Hopkins J.F."/>
            <person name="Kuo A."/>
            <person name="Rensing S.A."/>
            <person name="Schmutz J."/>
            <person name="Symeonidi A."/>
            <person name="Elias M."/>
            <person name="Eveleigh R.J."/>
            <person name="Herman E.K."/>
            <person name="Klute M.J."/>
            <person name="Nakayama T."/>
            <person name="Obornik M."/>
            <person name="Reyes-Prieto A."/>
            <person name="Armbrust E.V."/>
            <person name="Aves S.J."/>
            <person name="Beiko R.G."/>
            <person name="Coutinho P."/>
            <person name="Dacks J.B."/>
            <person name="Durnford D.G."/>
            <person name="Fast N.M."/>
            <person name="Green B.R."/>
            <person name="Grisdale C.J."/>
            <person name="Hempel F."/>
            <person name="Henrissat B."/>
            <person name="Hoppner M.P."/>
            <person name="Ishida K."/>
            <person name="Kim E."/>
            <person name="Koreny L."/>
            <person name="Kroth P.G."/>
            <person name="Liu Y."/>
            <person name="Malik S.B."/>
            <person name="Maier U.G."/>
            <person name="McRose D."/>
            <person name="Mock T."/>
            <person name="Neilson J.A."/>
            <person name="Onodera N.T."/>
            <person name="Poole A.M."/>
            <person name="Pritham E.J."/>
            <person name="Richards T.A."/>
            <person name="Rocap G."/>
            <person name="Roy S.W."/>
            <person name="Sarai C."/>
            <person name="Schaack S."/>
            <person name="Shirato S."/>
            <person name="Slamovits C.H."/>
            <person name="Spencer D.F."/>
            <person name="Suzuki S."/>
            <person name="Worden A.Z."/>
            <person name="Zauner S."/>
            <person name="Barry K."/>
            <person name="Bell C."/>
            <person name="Bharti A.K."/>
            <person name="Crow J.A."/>
            <person name="Grimwood J."/>
            <person name="Kramer R."/>
            <person name="Lindquist E."/>
            <person name="Lucas S."/>
            <person name="Salamov A."/>
            <person name="McFadden G.I."/>
            <person name="Lane C.E."/>
            <person name="Keeling P.J."/>
            <person name="Gray M.W."/>
            <person name="Grigoriev I.V."/>
            <person name="Archibald J.M."/>
        </authorList>
    </citation>
    <scope>NUCLEOTIDE SEQUENCE</scope>
    <source>
        <strain evidence="8 10">CCMP2712</strain>
    </source>
</reference>
<comment type="subcellular location">
    <subcellularLocation>
        <location evidence="1">Nucleus</location>
    </subcellularLocation>
</comment>
<dbReference type="Pfam" id="PF04046">
    <property type="entry name" value="PSP"/>
    <property type="match status" value="1"/>
</dbReference>
<keyword evidence="2" id="KW-0479">Metal-binding</keyword>
<dbReference type="InterPro" id="IPR052115">
    <property type="entry name" value="NEXT_complex_subunit_ZCCHC8"/>
</dbReference>
<accession>L1J9Y1</accession>
<evidence type="ECO:0000256" key="4">
    <source>
        <dbReference type="ARBA" id="ARBA00022833"/>
    </source>
</evidence>
<evidence type="ECO:0000256" key="6">
    <source>
        <dbReference type="SAM" id="MobiDB-lite"/>
    </source>
</evidence>
<evidence type="ECO:0000259" key="7">
    <source>
        <dbReference type="SMART" id="SM00581"/>
    </source>
</evidence>
<feature type="domain" description="PSP proline-rich" evidence="7">
    <location>
        <begin position="79"/>
        <end position="138"/>
    </location>
</feature>
<proteinExistence type="predicted"/>
<dbReference type="EMBL" id="JH992999">
    <property type="protein sequence ID" value="EKX45343.1"/>
    <property type="molecule type" value="Genomic_DNA"/>
</dbReference>
<feature type="region of interest" description="Disordered" evidence="6">
    <location>
        <begin position="295"/>
        <end position="314"/>
    </location>
</feature>
<evidence type="ECO:0000313" key="9">
    <source>
        <dbReference type="EnsemblProtists" id="EKX45343"/>
    </source>
</evidence>
<dbReference type="EnsemblProtists" id="EKX45343">
    <property type="protein sequence ID" value="EKX45343"/>
    <property type="gene ID" value="GUITHDRAFT_138925"/>
</dbReference>
<keyword evidence="4" id="KW-0862">Zinc</keyword>
<keyword evidence="10" id="KW-1185">Reference proteome</keyword>
<dbReference type="AlphaFoldDB" id="L1J9Y1"/>
<dbReference type="GO" id="GO:0071013">
    <property type="term" value="C:catalytic step 2 spliceosome"/>
    <property type="evidence" value="ECO:0007669"/>
    <property type="project" value="TreeGrafter"/>
</dbReference>